<dbReference type="EMBL" id="JBHSGS010000057">
    <property type="protein sequence ID" value="MFC4720173.1"/>
    <property type="molecule type" value="Genomic_DNA"/>
</dbReference>
<dbReference type="Gene3D" id="1.10.10.10">
    <property type="entry name" value="Winged helix-like DNA-binding domain superfamily/Winged helix DNA-binding domain"/>
    <property type="match status" value="2"/>
</dbReference>
<dbReference type="InterPro" id="IPR010931">
    <property type="entry name" value="L_lactis_RepB_C"/>
</dbReference>
<reference evidence="5" key="1">
    <citation type="journal article" date="2019" name="Int. J. Syst. Evol. Microbiol.">
        <title>The Global Catalogue of Microorganisms (GCM) 10K type strain sequencing project: providing services to taxonomists for standard genome sequencing and annotation.</title>
        <authorList>
            <consortium name="The Broad Institute Genomics Platform"/>
            <consortium name="The Broad Institute Genome Sequencing Center for Infectious Disease"/>
            <person name="Wu L."/>
            <person name="Ma J."/>
        </authorList>
    </citation>
    <scope>NUCLEOTIDE SEQUENCE [LARGE SCALE GENOMIC DNA]</scope>
    <source>
        <strain evidence="5">CGMCC 1.19032</strain>
    </source>
</reference>
<accession>A0ABV9MZR3</accession>
<comment type="caution">
    <text evidence="4">The sequence shown here is derived from an EMBL/GenBank/DDBJ whole genome shotgun (WGS) entry which is preliminary data.</text>
</comment>
<dbReference type="Pfam" id="PF01051">
    <property type="entry name" value="Rep3_N"/>
    <property type="match status" value="1"/>
</dbReference>
<name>A0ABV9MZR3_9ENTE</name>
<dbReference type="InterPro" id="IPR000525">
    <property type="entry name" value="Initiator_Rep_WH1"/>
</dbReference>
<evidence type="ECO:0000313" key="4">
    <source>
        <dbReference type="EMBL" id="MFC4720173.1"/>
    </source>
</evidence>
<feature type="domain" description="Lactococcus lactis RepB C-terminal" evidence="3">
    <location>
        <begin position="264"/>
        <end position="386"/>
    </location>
</feature>
<gene>
    <name evidence="4" type="ORF">ACFO5I_10595</name>
</gene>
<comment type="similarity">
    <text evidence="1">Belongs to the initiator RepB protein family.</text>
</comment>
<dbReference type="Pfam" id="PF06430">
    <property type="entry name" value="L_lactis_RepB_C"/>
    <property type="match status" value="1"/>
</dbReference>
<dbReference type="InterPro" id="IPR036388">
    <property type="entry name" value="WH-like_DNA-bd_sf"/>
</dbReference>
<evidence type="ECO:0000259" key="2">
    <source>
        <dbReference type="Pfam" id="PF01051"/>
    </source>
</evidence>
<keyword evidence="5" id="KW-1185">Reference proteome</keyword>
<evidence type="ECO:0000259" key="3">
    <source>
        <dbReference type="Pfam" id="PF06430"/>
    </source>
</evidence>
<dbReference type="Pfam" id="PF21205">
    <property type="entry name" value="Rep3_C"/>
    <property type="match status" value="1"/>
</dbReference>
<dbReference type="RefSeq" id="WP_204653711.1">
    <property type="nucleotide sequence ID" value="NZ_JAFBFD010000012.1"/>
</dbReference>
<dbReference type="Proteomes" id="UP001595969">
    <property type="component" value="Unassembled WGS sequence"/>
</dbReference>
<feature type="domain" description="Initiator Rep protein WH1" evidence="2">
    <location>
        <begin position="25"/>
        <end position="175"/>
    </location>
</feature>
<organism evidence="4 5">
    <name type="scientific">Enterococcus lemanii</name>
    <dbReference type="NCBI Taxonomy" id="1159752"/>
    <lineage>
        <taxon>Bacteria</taxon>
        <taxon>Bacillati</taxon>
        <taxon>Bacillota</taxon>
        <taxon>Bacilli</taxon>
        <taxon>Lactobacillales</taxon>
        <taxon>Enterococcaceae</taxon>
        <taxon>Enterococcus</taxon>
    </lineage>
</organism>
<protein>
    <submittedName>
        <fullName evidence="4">RepB family plasmid replication initiator protein</fullName>
    </submittedName>
</protein>
<evidence type="ECO:0000256" key="1">
    <source>
        <dbReference type="ARBA" id="ARBA00038283"/>
    </source>
</evidence>
<dbReference type="InterPro" id="IPR036390">
    <property type="entry name" value="WH_DNA-bd_sf"/>
</dbReference>
<dbReference type="SUPFAM" id="SSF46785">
    <property type="entry name" value="Winged helix' DNA-binding domain"/>
    <property type="match status" value="2"/>
</dbReference>
<evidence type="ECO:0000313" key="5">
    <source>
        <dbReference type="Proteomes" id="UP001595969"/>
    </source>
</evidence>
<sequence>MLSIQNNNHQNKKQVLILEEIQKRKIVEHNDLISSVAKMDKTPLKIFELAVSCIDTENPPKDNIIYLSKKELFTFFDVTDSNKHSRFKKAIIEMQKQAFFEIKETNDSAKGYKMKSIVPIPFVEWNSYNDEVILQFQPQIMPYLIDLKQNFTQYALSDVMELNSKYSIILYKWLCMYYNQYEHYSAKGGRQNKQLEEYRNPSISILELRYLTNTLDEYKHISNFFKRILDEPIEEINARTHFIVTYEKIKKGRSIVAIQFHITKKQVAPHSLYKEEQQDPIYIQEKEKKEEQQTMLFAKAMQSQYTTILMENMLIGYKDMQHIETMTGLQTVVYPLYDELVELKGLQEVKKHISYVSSKQEGYSKRNIVKYLKEAIKGYLVKVKTQRI</sequence>
<proteinExistence type="inferred from homology"/>